<dbReference type="InterPro" id="IPR006607">
    <property type="entry name" value="DM15"/>
</dbReference>
<name>T1FIG3_HELRO</name>
<dbReference type="Proteomes" id="UP000015101">
    <property type="component" value="Unassembled WGS sequence"/>
</dbReference>
<dbReference type="EnsemblMetazoa" id="HelroT182602">
    <property type="protein sequence ID" value="HelroP182602"/>
    <property type="gene ID" value="HelroG182602"/>
</dbReference>
<organism evidence="3 4">
    <name type="scientific">Helobdella robusta</name>
    <name type="common">Californian leech</name>
    <dbReference type="NCBI Taxonomy" id="6412"/>
    <lineage>
        <taxon>Eukaryota</taxon>
        <taxon>Metazoa</taxon>
        <taxon>Spiralia</taxon>
        <taxon>Lophotrochozoa</taxon>
        <taxon>Annelida</taxon>
        <taxon>Clitellata</taxon>
        <taxon>Hirudinea</taxon>
        <taxon>Rhynchobdellida</taxon>
        <taxon>Glossiphoniidae</taxon>
        <taxon>Helobdella</taxon>
    </lineage>
</organism>
<accession>T1FIG3</accession>
<dbReference type="InParanoid" id="T1FIG3"/>
<keyword evidence="4" id="KW-1185">Reference proteome</keyword>
<reference evidence="2 4" key="2">
    <citation type="journal article" date="2013" name="Nature">
        <title>Insights into bilaterian evolution from three spiralian genomes.</title>
        <authorList>
            <person name="Simakov O."/>
            <person name="Marletaz F."/>
            <person name="Cho S.J."/>
            <person name="Edsinger-Gonzales E."/>
            <person name="Havlak P."/>
            <person name="Hellsten U."/>
            <person name="Kuo D.H."/>
            <person name="Larsson T."/>
            <person name="Lv J."/>
            <person name="Arendt D."/>
            <person name="Savage R."/>
            <person name="Osoegawa K."/>
            <person name="de Jong P."/>
            <person name="Grimwood J."/>
            <person name="Chapman J.A."/>
            <person name="Shapiro H."/>
            <person name="Aerts A."/>
            <person name="Otillar R.P."/>
            <person name="Terry A.Y."/>
            <person name="Boore J.L."/>
            <person name="Grigoriev I.V."/>
            <person name="Lindberg D.R."/>
            <person name="Seaver E.C."/>
            <person name="Weisblat D.A."/>
            <person name="Putnam N.H."/>
            <person name="Rokhsar D.S."/>
        </authorList>
    </citation>
    <scope>NUCLEOTIDE SEQUENCE</scope>
</reference>
<feature type="region of interest" description="Disordered" evidence="1">
    <location>
        <begin position="86"/>
        <end position="173"/>
    </location>
</feature>
<evidence type="ECO:0000313" key="2">
    <source>
        <dbReference type="EMBL" id="ESN90774.1"/>
    </source>
</evidence>
<dbReference type="AlphaFoldDB" id="T1FIG3"/>
<proteinExistence type="predicted"/>
<dbReference type="InterPro" id="IPR051647">
    <property type="entry name" value="Mediator_comp_sub12"/>
</dbReference>
<reference evidence="3" key="3">
    <citation type="submission" date="2015-06" db="UniProtKB">
        <authorList>
            <consortium name="EnsemblMetazoa"/>
        </authorList>
    </citation>
    <scope>IDENTIFICATION</scope>
</reference>
<dbReference type="EMBL" id="AMQM01008278">
    <property type="status" value="NOT_ANNOTATED_CDS"/>
    <property type="molecule type" value="Genomic_DNA"/>
</dbReference>
<evidence type="ECO:0000256" key="1">
    <source>
        <dbReference type="SAM" id="MobiDB-lite"/>
    </source>
</evidence>
<dbReference type="CTD" id="20208612"/>
<evidence type="ECO:0000313" key="4">
    <source>
        <dbReference type="Proteomes" id="UP000015101"/>
    </source>
</evidence>
<dbReference type="PANTHER" id="PTHR46007">
    <property type="entry name" value="MEDIATOR OF RNA POLYMERASE II TRANSCRIPTION SUBUNIT 12"/>
    <property type="match status" value="1"/>
</dbReference>
<dbReference type="eggNOG" id="KOG2590">
    <property type="taxonomic scope" value="Eukaryota"/>
</dbReference>
<gene>
    <name evidence="3" type="primary">20208612</name>
    <name evidence="2" type="ORF">HELRODRAFT_182602</name>
</gene>
<dbReference type="KEGG" id="hro:HELRODRAFT_182602"/>
<feature type="compositionally biased region" description="Basic and acidic residues" evidence="1">
    <location>
        <begin position="123"/>
        <end position="141"/>
    </location>
</feature>
<dbReference type="EMBL" id="KB097747">
    <property type="protein sequence ID" value="ESN90774.1"/>
    <property type="molecule type" value="Genomic_DNA"/>
</dbReference>
<sequence>MSHDVLAQTIDKYKAAMNMIVSSDTAYMSNSNNQIQSTRENKHQMYRSNGNERVSPRQTCFSCGKTCHIAKRSTWKSRDTFTATRNVIRFETNKETKRPQQKHQRQPKKQPQQHQEQTNDEITNYKKNDNISSSRYDHKPSDGTLPPRSSNAENFPESLKTPAKPTTSKQVSVGFPSTHASLASSTDNERTHTVSGSLSVACVTLEHPSHNLLKDNNFIWNKNSSNLPLKMPINLFRFYSYCLKKRFRPDLFEHFQEETISDYQSGQLYGLEKFWAFLKYSRKHVLVDGRLRGWLSKYRRLEDFRVEPPLKSDRTPKDQIHQKIEVVANITKNIRCEAVPISDYTMPEFFTKPARPDPDANFGTPKSFVAPSTSDESRKALLNADARIIVDFLMLVFVLSSTAATLGDIMSLRCLCCVAEFVLLEHADCTRNSSSDLSSSLESWQTDDAVECVALSSCWSAADSAVGDNPLRPRNNYNNVITNNFDDVNNNHTNGDNLNNNINNTNNNINNNINNNNNNSANTVDTNATTYSANISCNWNLINGDNPNNNINNINNNNNSINNNNNNSANTVDTNATTHSANITCKWNIITRSKKNHSDDNNNNNVNNNNNNNVFKYCQNNIKNM</sequence>
<dbReference type="GeneID" id="20208612"/>
<dbReference type="PANTHER" id="PTHR46007:SF8">
    <property type="entry name" value="C2H2-TYPE DOMAIN-CONTAINING PROTEIN"/>
    <property type="match status" value="1"/>
</dbReference>
<protein>
    <submittedName>
        <fullName evidence="2 3">Uncharacterized protein</fullName>
    </submittedName>
</protein>
<dbReference type="OrthoDB" id="340227at2759"/>
<dbReference type="RefSeq" id="XP_009031096.1">
    <property type="nucleotide sequence ID" value="XM_009032848.1"/>
</dbReference>
<evidence type="ECO:0000313" key="3">
    <source>
        <dbReference type="EnsemblMetazoa" id="HelroP182602"/>
    </source>
</evidence>
<feature type="region of interest" description="Disordered" evidence="1">
    <location>
        <begin position="595"/>
        <end position="615"/>
    </location>
</feature>
<feature type="compositionally biased region" description="Basic residues" evidence="1">
    <location>
        <begin position="99"/>
        <end position="108"/>
    </location>
</feature>
<dbReference type="Pfam" id="PF21071">
    <property type="entry name" value="LARP1_HEAT"/>
    <property type="match status" value="1"/>
</dbReference>
<dbReference type="GO" id="GO:0048255">
    <property type="term" value="P:mRNA stabilization"/>
    <property type="evidence" value="ECO:0007669"/>
    <property type="project" value="InterPro"/>
</dbReference>
<reference evidence="4" key="1">
    <citation type="submission" date="2012-12" db="EMBL/GenBank/DDBJ databases">
        <authorList>
            <person name="Hellsten U."/>
            <person name="Grimwood J."/>
            <person name="Chapman J.A."/>
            <person name="Shapiro H."/>
            <person name="Aerts A."/>
            <person name="Otillar R.P."/>
            <person name="Terry A.Y."/>
            <person name="Boore J.L."/>
            <person name="Simakov O."/>
            <person name="Marletaz F."/>
            <person name="Cho S.-J."/>
            <person name="Edsinger-Gonzales E."/>
            <person name="Havlak P."/>
            <person name="Kuo D.-H."/>
            <person name="Larsson T."/>
            <person name="Lv J."/>
            <person name="Arendt D."/>
            <person name="Savage R."/>
            <person name="Osoegawa K."/>
            <person name="de Jong P."/>
            <person name="Lindberg D.R."/>
            <person name="Seaver E.C."/>
            <person name="Weisblat D.A."/>
            <person name="Putnam N.H."/>
            <person name="Grigoriev I.V."/>
            <person name="Rokhsar D.S."/>
        </authorList>
    </citation>
    <scope>NUCLEOTIDE SEQUENCE</scope>
</reference>
<dbReference type="GO" id="GO:0000339">
    <property type="term" value="F:RNA cap binding"/>
    <property type="evidence" value="ECO:0007669"/>
    <property type="project" value="InterPro"/>
</dbReference>
<feature type="compositionally biased region" description="Low complexity" evidence="1">
    <location>
        <begin position="601"/>
        <end position="614"/>
    </location>
</feature>
<dbReference type="HOGENOM" id="CLU_437618_0_0_1"/>